<feature type="region of interest" description="Disordered" evidence="23">
    <location>
        <begin position="1409"/>
        <end position="1547"/>
    </location>
</feature>
<feature type="compositionally biased region" description="Basic and acidic residues" evidence="23">
    <location>
        <begin position="1652"/>
        <end position="1662"/>
    </location>
</feature>
<accession>A0A674MY04</accession>
<evidence type="ECO:0000256" key="18">
    <source>
        <dbReference type="ARBA" id="ARBA00023212"/>
    </source>
</evidence>
<keyword evidence="14" id="KW-0503">Monooxygenase</keyword>
<sequence length="2045" mass="227310">MGDRSSGATGRDGANHSHVLFDNFVQASTCKGTLKAFQELCDHLDVKPTESRIFYHKLKSKLNYWKAKALWAKLDKRACQKEYKKGRACANSKCLIIGAGPCGLRTAIELALLGAKVVLLEKRDAFSRNNVLHLWPFAIQDLRGLGAKKFYGKFCAGAIDHISIRQLQLMLLKMALLLGIEIHVNVEFKGLVEPPEDQETEKIGWRAEVHPRTHPVNELEFDVIIGADGRRNTLPGFRRKEFRGKLAIAITANFINRNTTAEAKVEEISGVAFIFNQKFFQDLREATGIDLENIVYYKDDTHYFVMTAKKQSLLEKGVILHDYADTELLLSRANVDQAALLSYACEAADFSTNHQLPTLDFAINHYGQPDVAMFDFTCMYASENAAMVRQRQGHNLLVALVGDSLLEPFWPMGTGIARGFLAAMDSGWMVRSWAQGKTPLEVLAERESIYRLLPQTTPENVNKNFSQYSLDPITRYPNVSLHFLKPSQVRHLYDTGESREIRMEIENVINSSTPKLARNESIARSSKLLSWCQRQTEGYRNVRVTDLTMSWKSGLALCALIDRYRPDLIDFESLDEKDYEQNNQLAFDVAEREFGISPCMTGKEMSSVVEPDKLSMVMYLSQFYEMFKDTVPPGDNHNLSPEEKAALIASTKSPISLLSKLGQSIAISRKRNPKDKKEKDVDSLGKRRKTSQSEEEETSRGVCDDRSSVPAVLSEKKMDSSNHNKVKVMATQLLAKFEENAPAPQAGLKRQGSLRKEFPTNIGGSDVCFFCHKRVYVMERLSAEGKFFHRSCFKCEYCGTTLRLSSYAFDVEDGKFYCKPHYCYRVSGYAQRKRPAPSPPPVADQENQVPQAGMAAVDAPGRVTVAEAAPAIQLPASVPEVNGLQEPTLAKRLRGTPERIELENYRLSLQREEELEEVPEETLAEHNLSSVLDKVTDADLGSSSSESDMEDEQEEQDQEEEEEEAEQPPASPSDLGGVPWKEAVELHAKLRGSHGAEGEAGADTVSGDGELEEEEDDEEEEEEDEEEEEEDSSEAPAHTSAHHEAVRVWLESVSGELCEEEEAEADSQDMEPGTEMDQEDIPSDAEAEARLHQSECADGHPEEDGTSESLRMSSSVEASITGPMPKEDVPSPAKAPELGTQMPLLKPPGGRFFPEPFLPDEGTAERMTPSPSRVIKSPLNLSPVPARDPSPACSPTFPVAVPSTPPVSVPTSLSLSLTAKSPVERVADSPNLSPVKSPVNSPIRSQPTSLLESCTSKTPVYPQRSICPLTGNPLSPICSQSLPCQEPSSPLTSDSPVRTQPVPGLTSTPMNKAEDRKQPDDSSEEETPSKKTDIIEEFWLKSAEIRKSLGLTPLDRSSKILEKSVIKDPAPVKTQSPEVSKEQKSVLTGHAVIHRLNITLEGQVITPLVPAEPKSNSSDKKYLSSSSGLGLNGRSMASRTANSEGYNTSDSAMLTPPSSPPPPVPANQSPAVLRQKKHLVTWSNGAEKTPSELAKEPADRKLSPPPIKNPVSAPQRVSTPQADKEAAPVVVVMREKKKKPRPSEVRKSFVETVEEIPFADDVEESCDERMPDTSMNKYYTPPTSKPSRPPLHLALAMENGKPNIPVSPTSKTQTAIQFSPEAREIAEERIKAREQSVKSQALKDAMAKQLNKMREADTDKGVSPKVAWNVMPNPSGKSKNSAGPQKTSATKGVDSKKAETLPERFFSSNKSLDSSVASSDGSTTSKSKKRSSLFSPRKNKKEKKAKNDSSRLSGAEETPPKHKSLWKAVFSGYKKDKKKKDEKSCPSTPSSSSTTQDSGKKKISPPGRSSDLKASQNLSFSEDSDLSFDDVLEKSSQKSKPSKTYTEEELDAKLTRRVQRAIRRQAKQEELKRLHRAQIIQRQLEQVEEKQRQLEERGVAVEKALRGEADYWGDSNYSEILDLHLGGMGKKDDPKLMQEWFKLVQEKNALVRYESELMIFARELELEDRQSRLQQELRERMAVEDHLKTEKELAKEKQILNEMLEVVEQRNDLVALLEEQRLQEKEEDKDLEAVMLSKGLGLNWV</sequence>
<dbReference type="PROSITE" id="PS00478">
    <property type="entry name" value="LIM_DOMAIN_1"/>
    <property type="match status" value="1"/>
</dbReference>
<evidence type="ECO:0000256" key="12">
    <source>
        <dbReference type="ARBA" id="ARBA00022857"/>
    </source>
</evidence>
<dbReference type="GO" id="GO:0003779">
    <property type="term" value="F:actin binding"/>
    <property type="evidence" value="ECO:0007669"/>
    <property type="project" value="UniProtKB-KW"/>
</dbReference>
<feature type="compositionally biased region" description="Basic and acidic residues" evidence="23">
    <location>
        <begin position="1489"/>
        <end position="1502"/>
    </location>
</feature>
<feature type="compositionally biased region" description="Polar residues" evidence="23">
    <location>
        <begin position="1277"/>
        <end position="1298"/>
    </location>
</feature>
<dbReference type="FunFam" id="3.50.50.60:FF:000004">
    <property type="entry name" value="protein-methionine sulfoxide oxidase MICAL2 isoform X1"/>
    <property type="match status" value="1"/>
</dbReference>
<reference evidence="27" key="2">
    <citation type="submission" date="2025-08" db="UniProtKB">
        <authorList>
            <consortium name="Ensembl"/>
        </authorList>
    </citation>
    <scope>IDENTIFICATION</scope>
</reference>
<organism evidence="27 28">
    <name type="scientific">Takifugu rubripes</name>
    <name type="common">Japanese pufferfish</name>
    <name type="synonym">Fugu rubripes</name>
    <dbReference type="NCBI Taxonomy" id="31033"/>
    <lineage>
        <taxon>Eukaryota</taxon>
        <taxon>Metazoa</taxon>
        <taxon>Chordata</taxon>
        <taxon>Craniata</taxon>
        <taxon>Vertebrata</taxon>
        <taxon>Euteleostomi</taxon>
        <taxon>Actinopterygii</taxon>
        <taxon>Neopterygii</taxon>
        <taxon>Teleostei</taxon>
        <taxon>Neoteleostei</taxon>
        <taxon>Acanthomorphata</taxon>
        <taxon>Eupercaria</taxon>
        <taxon>Tetraodontiformes</taxon>
        <taxon>Tetradontoidea</taxon>
        <taxon>Tetraodontidae</taxon>
        <taxon>Takifugu</taxon>
    </lineage>
</organism>
<evidence type="ECO:0000256" key="7">
    <source>
        <dbReference type="ARBA" id="ARBA00022490"/>
    </source>
</evidence>
<evidence type="ECO:0000313" key="28">
    <source>
        <dbReference type="Proteomes" id="UP000005226"/>
    </source>
</evidence>
<evidence type="ECO:0000256" key="17">
    <source>
        <dbReference type="ARBA" id="ARBA00023203"/>
    </source>
</evidence>
<keyword evidence="16 22" id="KW-0175">Coiled coil</keyword>
<feature type="region of interest" description="Disordered" evidence="23">
    <location>
        <begin position="666"/>
        <end position="707"/>
    </location>
</feature>
<evidence type="ECO:0000256" key="19">
    <source>
        <dbReference type="ARBA" id="ARBA00023242"/>
    </source>
</evidence>
<dbReference type="PROSITE" id="PS51848">
    <property type="entry name" value="BMERB"/>
    <property type="match status" value="1"/>
</dbReference>
<feature type="compositionally biased region" description="Acidic residues" evidence="23">
    <location>
        <begin position="1009"/>
        <end position="1033"/>
    </location>
</feature>
<keyword evidence="19" id="KW-0539">Nucleus</keyword>
<feature type="region of interest" description="Disordered" evidence="23">
    <location>
        <begin position="1222"/>
        <end position="1333"/>
    </location>
</feature>
<keyword evidence="13" id="KW-0560">Oxidoreductase</keyword>
<dbReference type="EC" id="1.14.13.225" evidence="5"/>
<reference evidence="27 28" key="1">
    <citation type="journal article" date="2011" name="Genome Biol. Evol.">
        <title>Integration of the genetic map and genome assembly of fugu facilitates insights into distinct features of genome evolution in teleosts and mammals.</title>
        <authorList>
            <person name="Kai W."/>
            <person name="Kikuchi K."/>
            <person name="Tohari S."/>
            <person name="Chew A.K."/>
            <person name="Tay A."/>
            <person name="Fujiwara A."/>
            <person name="Hosoya S."/>
            <person name="Suetake H."/>
            <person name="Naruse K."/>
            <person name="Brenner S."/>
            <person name="Suzuki Y."/>
            <person name="Venkatesh B."/>
        </authorList>
    </citation>
    <scope>NUCLEOTIDE SEQUENCE [LARGE SCALE GENOMIC DNA]</scope>
</reference>
<dbReference type="InterPro" id="IPR002938">
    <property type="entry name" value="FAD-bd"/>
</dbReference>
<comment type="similarity">
    <text evidence="4">Belongs to the Mical family.</text>
</comment>
<dbReference type="GO" id="GO:0120501">
    <property type="term" value="F:F-actin monooxygenase activity"/>
    <property type="evidence" value="ECO:0007669"/>
    <property type="project" value="UniProtKB-EC"/>
</dbReference>
<feature type="compositionally biased region" description="Acidic residues" evidence="23">
    <location>
        <begin position="947"/>
        <end position="966"/>
    </location>
</feature>
<feature type="domain" description="BMERB" evidence="26">
    <location>
        <begin position="1867"/>
        <end position="2033"/>
    </location>
</feature>
<dbReference type="Gene3D" id="2.10.110.10">
    <property type="entry name" value="Cysteine Rich Protein"/>
    <property type="match status" value="1"/>
</dbReference>
<keyword evidence="9 21" id="KW-0479">Metal-binding</keyword>
<dbReference type="Pfam" id="PF12130">
    <property type="entry name" value="bMERB_dom"/>
    <property type="match status" value="1"/>
</dbReference>
<evidence type="ECO:0000256" key="20">
    <source>
        <dbReference type="ARBA" id="ARBA00049522"/>
    </source>
</evidence>
<dbReference type="GO" id="GO:0071949">
    <property type="term" value="F:FAD binding"/>
    <property type="evidence" value="ECO:0007669"/>
    <property type="project" value="InterPro"/>
</dbReference>
<keyword evidence="12" id="KW-0521">NADP</keyword>
<name>A0A674MY04_TAKRU</name>
<keyword evidence="15 21" id="KW-0440">LIM domain</keyword>
<dbReference type="FunFam" id="1.10.418.10:FF:000026">
    <property type="entry name" value="protein-methionine sulfoxide oxidase MICAL3 isoform X1"/>
    <property type="match status" value="1"/>
</dbReference>
<evidence type="ECO:0000256" key="13">
    <source>
        <dbReference type="ARBA" id="ARBA00023002"/>
    </source>
</evidence>
<dbReference type="InterPro" id="IPR001781">
    <property type="entry name" value="Znf_LIM"/>
</dbReference>
<dbReference type="InterPro" id="IPR036188">
    <property type="entry name" value="FAD/NAD-bd_sf"/>
</dbReference>
<evidence type="ECO:0000259" key="26">
    <source>
        <dbReference type="PROSITE" id="PS51848"/>
    </source>
</evidence>
<keyword evidence="28" id="KW-1185">Reference proteome</keyword>
<feature type="compositionally biased region" description="Low complexity" evidence="23">
    <location>
        <begin position="1423"/>
        <end position="1435"/>
    </location>
</feature>
<evidence type="ECO:0000256" key="6">
    <source>
        <dbReference type="ARBA" id="ARBA00022483"/>
    </source>
</evidence>
<dbReference type="GO" id="GO:0005856">
    <property type="term" value="C:cytoskeleton"/>
    <property type="evidence" value="ECO:0007669"/>
    <property type="project" value="UniProtKB-SubCell"/>
</dbReference>
<feature type="domain" description="Calponin-homology (CH)" evidence="24">
    <location>
        <begin position="522"/>
        <end position="628"/>
    </location>
</feature>
<evidence type="ECO:0000256" key="1">
    <source>
        <dbReference type="ARBA" id="ARBA00001974"/>
    </source>
</evidence>
<feature type="compositionally biased region" description="Basic and acidic residues" evidence="23">
    <location>
        <begin position="675"/>
        <end position="685"/>
    </location>
</feature>
<feature type="compositionally biased region" description="Acidic residues" evidence="23">
    <location>
        <begin position="913"/>
        <end position="922"/>
    </location>
</feature>
<dbReference type="Gene3D" id="3.50.50.60">
    <property type="entry name" value="FAD/NAD(P)-binding domain"/>
    <property type="match status" value="1"/>
</dbReference>
<evidence type="ECO:0000256" key="23">
    <source>
        <dbReference type="SAM" id="MobiDB-lite"/>
    </source>
</evidence>
<evidence type="ECO:0000256" key="11">
    <source>
        <dbReference type="ARBA" id="ARBA00022833"/>
    </source>
</evidence>
<feature type="compositionally biased region" description="Basic and acidic residues" evidence="23">
    <location>
        <begin position="1356"/>
        <end position="1366"/>
    </location>
</feature>
<feature type="compositionally biased region" description="Basic and acidic residues" evidence="23">
    <location>
        <begin position="1693"/>
        <end position="1702"/>
    </location>
</feature>
<evidence type="ECO:0000256" key="10">
    <source>
        <dbReference type="ARBA" id="ARBA00022827"/>
    </source>
</evidence>
<feature type="coiled-coil region" evidence="22">
    <location>
        <begin position="1877"/>
        <end position="1904"/>
    </location>
</feature>
<feature type="compositionally biased region" description="Polar residues" evidence="23">
    <location>
        <begin position="1437"/>
        <end position="1452"/>
    </location>
</feature>
<dbReference type="SUPFAM" id="SSF57716">
    <property type="entry name" value="Glucocorticoid receptor-like (DNA-binding domain)"/>
    <property type="match status" value="2"/>
</dbReference>
<dbReference type="SMART" id="SM01203">
    <property type="entry name" value="DUF3585"/>
    <property type="match status" value="1"/>
</dbReference>
<dbReference type="Pfam" id="PF00307">
    <property type="entry name" value="CH"/>
    <property type="match status" value="1"/>
</dbReference>
<evidence type="ECO:0000256" key="22">
    <source>
        <dbReference type="SAM" id="Coils"/>
    </source>
</evidence>
<feature type="region of interest" description="Disordered" evidence="23">
    <location>
        <begin position="1630"/>
        <end position="1850"/>
    </location>
</feature>
<feature type="compositionally biased region" description="Basic residues" evidence="23">
    <location>
        <begin position="1726"/>
        <end position="1744"/>
    </location>
</feature>
<keyword evidence="18" id="KW-0206">Cytoskeleton</keyword>
<dbReference type="Proteomes" id="UP000005226">
    <property type="component" value="Chromosome 9"/>
</dbReference>
<dbReference type="FunFam" id="2.10.110.10:FF:000043">
    <property type="entry name" value="protein-methionine sulfoxide oxidase MICAL3 isoform X2"/>
    <property type="match status" value="1"/>
</dbReference>
<feature type="compositionally biased region" description="Acidic residues" evidence="23">
    <location>
        <begin position="1057"/>
        <end position="1086"/>
    </location>
</feature>
<protein>
    <recommendedName>
        <fullName evidence="5">F-actin monooxygenase</fullName>
        <ecNumber evidence="5">1.14.13.225</ecNumber>
    </recommendedName>
</protein>
<dbReference type="PROSITE" id="PS50021">
    <property type="entry name" value="CH"/>
    <property type="match status" value="1"/>
</dbReference>
<evidence type="ECO:0000256" key="21">
    <source>
        <dbReference type="PROSITE-ProRule" id="PRU00125"/>
    </source>
</evidence>
<feature type="compositionally biased region" description="Low complexity" evidence="23">
    <location>
        <begin position="1785"/>
        <end position="1795"/>
    </location>
</feature>
<proteinExistence type="inferred from homology"/>
<feature type="region of interest" description="Disordered" evidence="23">
    <location>
        <begin position="1351"/>
        <end position="1383"/>
    </location>
</feature>
<dbReference type="GO" id="GO:0006887">
    <property type="term" value="P:exocytosis"/>
    <property type="evidence" value="ECO:0007669"/>
    <property type="project" value="UniProtKB-KW"/>
</dbReference>
<dbReference type="Gene3D" id="1.10.418.10">
    <property type="entry name" value="Calponin-like domain"/>
    <property type="match status" value="1"/>
</dbReference>
<evidence type="ECO:0000259" key="24">
    <source>
        <dbReference type="PROSITE" id="PS50021"/>
    </source>
</evidence>
<feature type="compositionally biased region" description="Basic and acidic residues" evidence="23">
    <location>
        <begin position="698"/>
        <end position="707"/>
    </location>
</feature>
<dbReference type="InterPro" id="IPR022735">
    <property type="entry name" value="bMERB_dom"/>
</dbReference>
<comment type="subcellular location">
    <subcellularLocation>
        <location evidence="3">Cytoplasm</location>
        <location evidence="3">Cytoskeleton</location>
    </subcellularLocation>
    <subcellularLocation>
        <location evidence="2">Nucleus</location>
    </subcellularLocation>
</comment>
<feature type="compositionally biased region" description="Polar residues" evidence="23">
    <location>
        <begin position="1573"/>
        <end position="1582"/>
    </location>
</feature>
<evidence type="ECO:0000259" key="25">
    <source>
        <dbReference type="PROSITE" id="PS50023"/>
    </source>
</evidence>
<dbReference type="Pfam" id="PF25413">
    <property type="entry name" value="Rossman_Mical"/>
    <property type="match status" value="1"/>
</dbReference>
<evidence type="ECO:0000256" key="9">
    <source>
        <dbReference type="ARBA" id="ARBA00022723"/>
    </source>
</evidence>
<dbReference type="SMART" id="SM00132">
    <property type="entry name" value="LIM"/>
    <property type="match status" value="1"/>
</dbReference>
<evidence type="ECO:0000256" key="14">
    <source>
        <dbReference type="ARBA" id="ARBA00023033"/>
    </source>
</evidence>
<dbReference type="SMART" id="SM00033">
    <property type="entry name" value="CH"/>
    <property type="match status" value="1"/>
</dbReference>
<dbReference type="PRINTS" id="PR00420">
    <property type="entry name" value="RNGMNOXGNASE"/>
</dbReference>
<dbReference type="PANTHER" id="PTHR23167:SF51">
    <property type="entry name" value="[F-ACTIN]-MONOOXYGENASE MICAL3"/>
    <property type="match status" value="1"/>
</dbReference>
<keyword evidence="8" id="KW-0285">Flavoprotein</keyword>
<dbReference type="PROSITE" id="PS50023">
    <property type="entry name" value="LIM_DOMAIN_2"/>
    <property type="match status" value="1"/>
</dbReference>
<keyword evidence="11 21" id="KW-0862">Zinc</keyword>
<gene>
    <name evidence="27" type="primary">mical3a</name>
</gene>
<evidence type="ECO:0000256" key="4">
    <source>
        <dbReference type="ARBA" id="ARBA00008223"/>
    </source>
</evidence>
<feature type="region of interest" description="Disordered" evidence="23">
    <location>
        <begin position="912"/>
        <end position="1192"/>
    </location>
</feature>
<dbReference type="SUPFAM" id="SSF47576">
    <property type="entry name" value="Calponin-homology domain, CH-domain"/>
    <property type="match status" value="1"/>
</dbReference>
<evidence type="ECO:0000256" key="16">
    <source>
        <dbReference type="ARBA" id="ARBA00023054"/>
    </source>
</evidence>
<comment type="catalytic activity">
    <reaction evidence="20">
        <text>L-methionyl-[F-actin] + NADPH + O2 + H(+) = L-methionyl-(R)-S-oxide-[F-actin] + NADP(+) + H2O</text>
        <dbReference type="Rhea" id="RHEA:51308"/>
        <dbReference type="Rhea" id="RHEA-COMP:12953"/>
        <dbReference type="Rhea" id="RHEA-COMP:12956"/>
        <dbReference type="ChEBI" id="CHEBI:15377"/>
        <dbReference type="ChEBI" id="CHEBI:15378"/>
        <dbReference type="ChEBI" id="CHEBI:15379"/>
        <dbReference type="ChEBI" id="CHEBI:16044"/>
        <dbReference type="ChEBI" id="CHEBI:45764"/>
        <dbReference type="ChEBI" id="CHEBI:57783"/>
        <dbReference type="ChEBI" id="CHEBI:58349"/>
        <dbReference type="EC" id="1.14.13.225"/>
    </reaction>
</comment>
<dbReference type="InterPro" id="IPR001715">
    <property type="entry name" value="CH_dom"/>
</dbReference>
<dbReference type="Pfam" id="PF00412">
    <property type="entry name" value="LIM"/>
    <property type="match status" value="1"/>
</dbReference>
<keyword evidence="10" id="KW-0274">FAD</keyword>
<feature type="compositionally biased region" description="Polar residues" evidence="23">
    <location>
        <begin position="1230"/>
        <end position="1258"/>
    </location>
</feature>
<evidence type="ECO:0000313" key="27">
    <source>
        <dbReference type="Ensembl" id="ENSTRUP00000065897.1"/>
    </source>
</evidence>
<dbReference type="CDD" id="cd09439">
    <property type="entry name" value="LIM_Mical"/>
    <property type="match status" value="1"/>
</dbReference>
<feature type="domain" description="LIM zinc-binding" evidence="25">
    <location>
        <begin position="766"/>
        <end position="828"/>
    </location>
</feature>
<dbReference type="GO" id="GO:0046872">
    <property type="term" value="F:metal ion binding"/>
    <property type="evidence" value="ECO:0007669"/>
    <property type="project" value="UniProtKB-KW"/>
</dbReference>
<feature type="compositionally biased region" description="Polar residues" evidence="23">
    <location>
        <begin position="1107"/>
        <end position="1118"/>
    </location>
</feature>
<reference evidence="27" key="3">
    <citation type="submission" date="2025-09" db="UniProtKB">
        <authorList>
            <consortium name="Ensembl"/>
        </authorList>
    </citation>
    <scope>IDENTIFICATION</scope>
</reference>
<dbReference type="Ensembl" id="ENSTRUT00000086385.1">
    <property type="protein sequence ID" value="ENSTRUP00000065897.1"/>
    <property type="gene ID" value="ENSTRUG00000007695.3"/>
</dbReference>
<feature type="region of interest" description="Disordered" evidence="23">
    <location>
        <begin position="1560"/>
        <end position="1591"/>
    </location>
</feature>
<keyword evidence="17" id="KW-0009">Actin-binding</keyword>
<feature type="compositionally biased region" description="Polar residues" evidence="23">
    <location>
        <begin position="1675"/>
        <end position="1690"/>
    </location>
</feature>
<dbReference type="InterPro" id="IPR036872">
    <property type="entry name" value="CH_dom_sf"/>
</dbReference>
<dbReference type="GeneTree" id="ENSGT00940000155580"/>
<evidence type="ECO:0000256" key="5">
    <source>
        <dbReference type="ARBA" id="ARBA00012709"/>
    </source>
</evidence>
<keyword evidence="7" id="KW-0963">Cytoplasm</keyword>
<dbReference type="SUPFAM" id="SSF51905">
    <property type="entry name" value="FAD/NAD(P)-binding domain"/>
    <property type="match status" value="1"/>
</dbReference>
<dbReference type="InterPro" id="IPR057494">
    <property type="entry name" value="Rossman_Mical"/>
</dbReference>
<dbReference type="PANTHER" id="PTHR23167">
    <property type="entry name" value="CALPONIN HOMOLOGY DOMAIN-CONTAINING PROTEIN DDB_G0272472-RELATED"/>
    <property type="match status" value="1"/>
</dbReference>
<evidence type="ECO:0000256" key="3">
    <source>
        <dbReference type="ARBA" id="ARBA00004245"/>
    </source>
</evidence>
<comment type="cofactor">
    <cofactor evidence="1">
        <name>FAD</name>
        <dbReference type="ChEBI" id="CHEBI:57692"/>
    </cofactor>
</comment>
<evidence type="ECO:0000256" key="2">
    <source>
        <dbReference type="ARBA" id="ARBA00004123"/>
    </source>
</evidence>
<evidence type="ECO:0000256" key="15">
    <source>
        <dbReference type="ARBA" id="ARBA00023038"/>
    </source>
</evidence>
<evidence type="ECO:0000256" key="8">
    <source>
        <dbReference type="ARBA" id="ARBA00022630"/>
    </source>
</evidence>
<feature type="compositionally biased region" description="Low complexity" evidence="23">
    <location>
        <begin position="1707"/>
        <end position="1725"/>
    </location>
</feature>
<dbReference type="Pfam" id="PF01494">
    <property type="entry name" value="FAD_binding_3"/>
    <property type="match status" value="1"/>
</dbReference>
<feature type="compositionally biased region" description="Basic and acidic residues" evidence="23">
    <location>
        <begin position="1087"/>
        <end position="1103"/>
    </location>
</feature>
<dbReference type="InterPro" id="IPR050540">
    <property type="entry name" value="F-actin_Monoox_Mical"/>
</dbReference>
<keyword evidence="6" id="KW-0268">Exocytosis</keyword>
<dbReference type="GO" id="GO:0005634">
    <property type="term" value="C:nucleus"/>
    <property type="evidence" value="ECO:0007669"/>
    <property type="project" value="UniProtKB-SubCell"/>
</dbReference>